<feature type="domain" description="AB hydrolase-1" evidence="2">
    <location>
        <begin position="43"/>
        <end position="283"/>
    </location>
</feature>
<name>A0A1I0CFB6_9EURY</name>
<dbReference type="Proteomes" id="UP000199320">
    <property type="component" value="Unassembled WGS sequence"/>
</dbReference>
<dbReference type="PANTHER" id="PTHR43433">
    <property type="entry name" value="HYDROLASE, ALPHA/BETA FOLD FAMILY PROTEIN"/>
    <property type="match status" value="1"/>
</dbReference>
<evidence type="ECO:0000256" key="1">
    <source>
        <dbReference type="SAM" id="MobiDB-lite"/>
    </source>
</evidence>
<dbReference type="STRING" id="392421.SAMN04488694_104157"/>
<feature type="region of interest" description="Disordered" evidence="1">
    <location>
        <begin position="1"/>
        <end position="25"/>
    </location>
</feature>
<proteinExistence type="predicted"/>
<reference evidence="5 6" key="1">
    <citation type="submission" date="2016-10" db="EMBL/GenBank/DDBJ databases">
        <authorList>
            <person name="Varghese N."/>
            <person name="Submissions S."/>
        </authorList>
    </citation>
    <scope>NUCLEOTIDE SEQUENCE [LARGE SCALE GENOMIC DNA]</scope>
    <source>
        <strain evidence="3 6">CDM_1</strain>
        <strain evidence="5">CDM_6</strain>
    </source>
</reference>
<dbReference type="PANTHER" id="PTHR43433:SF10">
    <property type="entry name" value="AB HYDROLASE-1 DOMAIN-CONTAINING PROTEIN"/>
    <property type="match status" value="1"/>
</dbReference>
<dbReference type="SUPFAM" id="SSF53474">
    <property type="entry name" value="alpha/beta-Hydrolases"/>
    <property type="match status" value="1"/>
</dbReference>
<evidence type="ECO:0000259" key="2">
    <source>
        <dbReference type="Pfam" id="PF00561"/>
    </source>
</evidence>
<dbReference type="AlphaFoldDB" id="A0A1I0CFB6"/>
<evidence type="ECO:0000313" key="6">
    <source>
        <dbReference type="Proteomes" id="UP000324021"/>
    </source>
</evidence>
<evidence type="ECO:0000313" key="3">
    <source>
        <dbReference type="EMBL" id="SDC48752.1"/>
    </source>
</evidence>
<protein>
    <submittedName>
        <fullName evidence="4">Pimeloyl-ACP methyl ester carboxylesterase</fullName>
    </submittedName>
</protein>
<evidence type="ECO:0000313" key="4">
    <source>
        <dbReference type="EMBL" id="SET18283.1"/>
    </source>
</evidence>
<gene>
    <name evidence="4" type="ORF">SAMN04488694_104157</name>
    <name evidence="3" type="ORF">SAMN05192552_1004145</name>
</gene>
<dbReference type="InterPro" id="IPR050471">
    <property type="entry name" value="AB_hydrolase"/>
</dbReference>
<dbReference type="Proteomes" id="UP000324021">
    <property type="component" value="Unassembled WGS sequence"/>
</dbReference>
<dbReference type="Pfam" id="PF00561">
    <property type="entry name" value="Abhydrolase_1"/>
    <property type="match status" value="1"/>
</dbReference>
<evidence type="ECO:0000313" key="5">
    <source>
        <dbReference type="Proteomes" id="UP000199320"/>
    </source>
</evidence>
<dbReference type="RefSeq" id="WP_223174684.1">
    <property type="nucleotide sequence ID" value="NZ_FMZP01000004.1"/>
</dbReference>
<dbReference type="EMBL" id="FOIC01000004">
    <property type="protein sequence ID" value="SET18283.1"/>
    <property type="molecule type" value="Genomic_DNA"/>
</dbReference>
<reference evidence="4" key="2">
    <citation type="submission" date="2016-10" db="EMBL/GenBank/DDBJ databases">
        <authorList>
            <person name="de Groot N.N."/>
        </authorList>
    </citation>
    <scope>NUCLEOTIDE SEQUENCE [LARGE SCALE GENOMIC DNA]</scope>
    <source>
        <strain evidence="4">CDM_6</strain>
    </source>
</reference>
<dbReference type="InterPro" id="IPR029058">
    <property type="entry name" value="AB_hydrolase_fold"/>
</dbReference>
<organism evidence="4 5">
    <name type="scientific">Natrinema hispanicum</name>
    <dbReference type="NCBI Taxonomy" id="392421"/>
    <lineage>
        <taxon>Archaea</taxon>
        <taxon>Methanobacteriati</taxon>
        <taxon>Methanobacteriota</taxon>
        <taxon>Stenosarchaea group</taxon>
        <taxon>Halobacteria</taxon>
        <taxon>Halobacteriales</taxon>
        <taxon>Natrialbaceae</taxon>
        <taxon>Natrinema</taxon>
    </lineage>
</organism>
<sequence length="297" mass="31695">MSQLAADPSHRDPARGSRQLTTTSLDEDRQVAYTEYGCSDGVPVVFLHGTPGSRRLGTLFETVAQKQGIRLLAFERPGYGRSTPWPSRSLRDAGTVVSTVLDDANVKRAGLVAFSGGGPHALATAVTRPARVTRVDIVSGAVPPDVSEAQPATQRLLAGLATRTPTLLRGLFRGQAWLAARLDPSLVVSQYTAAGGTASVPDDTAAIVQADFVTAFARHRSGAVTDVRNTASDWGVNLDDLEPDVCFWHGENDTNVPIDGVRRLAAQLPTAQLRVLDDADHLQTLLRAVPEVLPAHR</sequence>
<keyword evidence="5" id="KW-1185">Reference proteome</keyword>
<dbReference type="EMBL" id="FMZP01000004">
    <property type="protein sequence ID" value="SDC48752.1"/>
    <property type="molecule type" value="Genomic_DNA"/>
</dbReference>
<dbReference type="Gene3D" id="3.40.50.1820">
    <property type="entry name" value="alpha/beta hydrolase"/>
    <property type="match status" value="1"/>
</dbReference>
<accession>A0A1I0CFB6</accession>
<dbReference type="InterPro" id="IPR000073">
    <property type="entry name" value="AB_hydrolase_1"/>
</dbReference>